<organism evidence="2 3">
    <name type="scientific">Penicillium cinerascens</name>
    <dbReference type="NCBI Taxonomy" id="70096"/>
    <lineage>
        <taxon>Eukaryota</taxon>
        <taxon>Fungi</taxon>
        <taxon>Dikarya</taxon>
        <taxon>Ascomycota</taxon>
        <taxon>Pezizomycotina</taxon>
        <taxon>Eurotiomycetes</taxon>
        <taxon>Eurotiomycetidae</taxon>
        <taxon>Eurotiales</taxon>
        <taxon>Aspergillaceae</taxon>
        <taxon>Penicillium</taxon>
    </lineage>
</organism>
<name>A0A9W9T7C1_9EURO</name>
<feature type="compositionally biased region" description="Low complexity" evidence="1">
    <location>
        <begin position="747"/>
        <end position="758"/>
    </location>
</feature>
<feature type="compositionally biased region" description="Basic and acidic residues" evidence="1">
    <location>
        <begin position="855"/>
        <end position="879"/>
    </location>
</feature>
<evidence type="ECO:0000313" key="3">
    <source>
        <dbReference type="Proteomes" id="UP001150904"/>
    </source>
</evidence>
<dbReference type="AlphaFoldDB" id="A0A9W9T7C1"/>
<protein>
    <submittedName>
        <fullName evidence="2">Uncharacterized protein</fullName>
    </submittedName>
</protein>
<accession>A0A9W9T7C1</accession>
<feature type="region of interest" description="Disordered" evidence="1">
    <location>
        <begin position="37"/>
        <end position="103"/>
    </location>
</feature>
<feature type="region of interest" description="Disordered" evidence="1">
    <location>
        <begin position="737"/>
        <end position="815"/>
    </location>
</feature>
<proteinExistence type="predicted"/>
<feature type="compositionally biased region" description="Basic and acidic residues" evidence="1">
    <location>
        <begin position="785"/>
        <end position="798"/>
    </location>
</feature>
<dbReference type="GeneID" id="83178010"/>
<sequence length="918" mass="102717">MDDIQPTARWANRMLRPLTSIYRRLEKHHETLAIIAAESRRNDPSEDTNTHAQEIAGPVRTRDSFSDSDADEDDPVWIPGRKPEQRRNRHNYSGRGQGRGGRKRIRLSIHSPEAPRTLPGAIELTTPVITGKRWEIPSSVRSQSSVGRRKTTNPSEQRQAFRDRYPLHKSPWQTLLDHSDDSGFANIAHNLDRVFQNFLCNTRIIKRDTNGISAKPERGARSLLSMVARSLPEFIASEQEAQNDMEKDGDEDMCDAYFTELESFYAPHSRGWKPLREAVRAQGIYLVSTMIQNKWVTDPIACALIEKCGYHELDAYESLLSTFLSTRTSYPCPLALNPVTESCIGDPVLLLRKYTHYGPASRSFIFNELSTLLIRGALPPEWMATKHWTSWMTRATISFSRGDNDCAAASRLIEAVLASASDIRPVTEAPKPRRGHPVKRRDARRRATRASFGAPTGKPNISRPCPMLVKDALSNHITSLLAALCGMHISRSRDTEDMEIFNGTKAGHIINYLSFTLVQDMESRPISHITNLTSHQLFRRGCVLLATCLLQCNDAALVGDSQCVMASSPRLEKYCEILASRADLMKELALFVRQAFRCFRSATDNEHLHTAQEIHRIISQFPRLAGASCLSALLSQIAIEAAMGFAEGTGEPGDHLWALEIQETVIALQNGKEPSPEATSELEEQGQRRGFRWEESIGEWVARTPAAKVNPVPSVFVRRRISTTVLPTPWIFCSTDSSSPESDRFEAPASSLTSSPSSIGTDGTNREFEEIDSSPLRPAKRRRPAREVVIENSEDRRCGSTSSSLDIKSPSLEPVPPRRRILREMLNHNTASQPALSTKPASKIEVVIFNRKQARTSEETAHPSSGSDEKHGHRAVERRRPGRPRISDIPTVAVRSASQRRFIIPCSEDGSDDELSFM</sequence>
<feature type="compositionally biased region" description="Acidic residues" evidence="1">
    <location>
        <begin position="66"/>
        <end position="75"/>
    </location>
</feature>
<reference evidence="2" key="2">
    <citation type="journal article" date="2023" name="IMA Fungus">
        <title>Comparative genomic study of the Penicillium genus elucidates a diverse pangenome and 15 lateral gene transfer events.</title>
        <authorList>
            <person name="Petersen C."/>
            <person name="Sorensen T."/>
            <person name="Nielsen M.R."/>
            <person name="Sondergaard T.E."/>
            <person name="Sorensen J.L."/>
            <person name="Fitzpatrick D.A."/>
            <person name="Frisvad J.C."/>
            <person name="Nielsen K.L."/>
        </authorList>
    </citation>
    <scope>NUCLEOTIDE SEQUENCE</scope>
    <source>
        <strain evidence="2">IBT 15544</strain>
    </source>
</reference>
<dbReference type="RefSeq" id="XP_058310171.1">
    <property type="nucleotide sequence ID" value="XM_058450709.1"/>
</dbReference>
<evidence type="ECO:0000313" key="2">
    <source>
        <dbReference type="EMBL" id="KAJ5212001.1"/>
    </source>
</evidence>
<evidence type="ECO:0000256" key="1">
    <source>
        <dbReference type="SAM" id="MobiDB-lite"/>
    </source>
</evidence>
<dbReference type="EMBL" id="JAPQKR010000008">
    <property type="protein sequence ID" value="KAJ5212001.1"/>
    <property type="molecule type" value="Genomic_DNA"/>
</dbReference>
<feature type="region of interest" description="Disordered" evidence="1">
    <location>
        <begin position="853"/>
        <end position="892"/>
    </location>
</feature>
<feature type="region of interest" description="Disordered" evidence="1">
    <location>
        <begin position="426"/>
        <end position="458"/>
    </location>
</feature>
<feature type="compositionally biased region" description="Basic residues" evidence="1">
    <location>
        <begin position="432"/>
        <end position="448"/>
    </location>
</feature>
<comment type="caution">
    <text evidence="2">The sequence shown here is derived from an EMBL/GenBank/DDBJ whole genome shotgun (WGS) entry which is preliminary data.</text>
</comment>
<keyword evidence="3" id="KW-1185">Reference proteome</keyword>
<dbReference type="OrthoDB" id="4159838at2759"/>
<feature type="region of interest" description="Disordered" evidence="1">
    <location>
        <begin position="135"/>
        <end position="162"/>
    </location>
</feature>
<gene>
    <name evidence="2" type="ORF">N7498_003647</name>
</gene>
<reference evidence="2" key="1">
    <citation type="submission" date="2022-12" db="EMBL/GenBank/DDBJ databases">
        <authorList>
            <person name="Petersen C."/>
        </authorList>
    </citation>
    <scope>NUCLEOTIDE SEQUENCE</scope>
    <source>
        <strain evidence="2">IBT 15544</strain>
    </source>
</reference>
<dbReference type="Proteomes" id="UP001150904">
    <property type="component" value="Unassembled WGS sequence"/>
</dbReference>